<evidence type="ECO:0000256" key="2">
    <source>
        <dbReference type="ARBA" id="ARBA00023004"/>
    </source>
</evidence>
<evidence type="ECO:0000256" key="3">
    <source>
        <dbReference type="ARBA" id="ARBA00054658"/>
    </source>
</evidence>
<dbReference type="FunFam" id="2.60.120.330:FF:000017">
    <property type="entry name" value="2-oxoglutarate-dependent dioxygenase DAO"/>
    <property type="match status" value="1"/>
</dbReference>
<evidence type="ECO:0000313" key="10">
    <source>
        <dbReference type="Proteomes" id="UP001558713"/>
    </source>
</evidence>
<evidence type="ECO:0000313" key="9">
    <source>
        <dbReference type="EMBL" id="KAL1207722.1"/>
    </source>
</evidence>
<evidence type="ECO:0000256" key="6">
    <source>
        <dbReference type="RuleBase" id="RU003682"/>
    </source>
</evidence>
<keyword evidence="7" id="KW-0732">Signal</keyword>
<dbReference type="PANTHER" id="PTHR47990">
    <property type="entry name" value="2-OXOGLUTARATE (2OG) AND FE(II)-DEPENDENT OXYGENASE SUPERFAMILY PROTEIN-RELATED"/>
    <property type="match status" value="1"/>
</dbReference>
<evidence type="ECO:0000256" key="5">
    <source>
        <dbReference type="ARBA" id="ARBA00076740"/>
    </source>
</evidence>
<evidence type="ECO:0000259" key="8">
    <source>
        <dbReference type="PROSITE" id="PS51471"/>
    </source>
</evidence>
<dbReference type="EMBL" id="JBANAX010000467">
    <property type="protein sequence ID" value="KAL1207722.1"/>
    <property type="molecule type" value="Genomic_DNA"/>
</dbReference>
<feature type="chain" id="PRO_5044741920" description="2-oxoglutarate-dependent dioxygenase DAO" evidence="7">
    <location>
        <begin position="23"/>
        <end position="353"/>
    </location>
</feature>
<dbReference type="Gene3D" id="2.60.120.330">
    <property type="entry name" value="B-lactam Antibiotic, Isopenicillin N Synthase, Chain"/>
    <property type="match status" value="1"/>
</dbReference>
<dbReference type="SUPFAM" id="SSF51197">
    <property type="entry name" value="Clavaminate synthase-like"/>
    <property type="match status" value="1"/>
</dbReference>
<reference evidence="9 10" key="1">
    <citation type="submission" date="2024-04" db="EMBL/GenBank/DDBJ databases">
        <title>Genome assembly C_amara_ONT_v2.</title>
        <authorList>
            <person name="Yant L."/>
            <person name="Moore C."/>
            <person name="Slenker M."/>
        </authorList>
    </citation>
    <scope>NUCLEOTIDE SEQUENCE [LARGE SCALE GENOMIC DNA]</scope>
    <source>
        <tissue evidence="9">Leaf</tissue>
    </source>
</reference>
<gene>
    <name evidence="9" type="ORF">V5N11_002107</name>
</gene>
<keyword evidence="9" id="KW-0223">Dioxygenase</keyword>
<organism evidence="9 10">
    <name type="scientific">Cardamine amara subsp. amara</name>
    <dbReference type="NCBI Taxonomy" id="228776"/>
    <lineage>
        <taxon>Eukaryota</taxon>
        <taxon>Viridiplantae</taxon>
        <taxon>Streptophyta</taxon>
        <taxon>Embryophyta</taxon>
        <taxon>Tracheophyta</taxon>
        <taxon>Spermatophyta</taxon>
        <taxon>Magnoliopsida</taxon>
        <taxon>eudicotyledons</taxon>
        <taxon>Gunneridae</taxon>
        <taxon>Pentapetalae</taxon>
        <taxon>rosids</taxon>
        <taxon>malvids</taxon>
        <taxon>Brassicales</taxon>
        <taxon>Brassicaceae</taxon>
        <taxon>Cardamineae</taxon>
        <taxon>Cardamine</taxon>
    </lineage>
</organism>
<feature type="domain" description="Fe2OG dioxygenase" evidence="8">
    <location>
        <begin position="191"/>
        <end position="295"/>
    </location>
</feature>
<comment type="similarity">
    <text evidence="6">Belongs to the iron/ascorbate-dependent oxidoreductase family.</text>
</comment>
<keyword evidence="1 6" id="KW-0479">Metal-binding</keyword>
<dbReference type="InterPro" id="IPR050231">
    <property type="entry name" value="Iron_ascorbate_oxido_reductase"/>
</dbReference>
<dbReference type="InterPro" id="IPR044861">
    <property type="entry name" value="IPNS-like_FE2OG_OXY"/>
</dbReference>
<dbReference type="Proteomes" id="UP001558713">
    <property type="component" value="Unassembled WGS sequence"/>
</dbReference>
<dbReference type="AlphaFoldDB" id="A0ABD1ALS3"/>
<comment type="caution">
    <text evidence="9">The sequence shown here is derived from an EMBL/GenBank/DDBJ whole genome shotgun (WGS) entry which is preliminary data.</text>
</comment>
<dbReference type="GO" id="GO:0046872">
    <property type="term" value="F:metal ion binding"/>
    <property type="evidence" value="ECO:0007669"/>
    <property type="project" value="UniProtKB-KW"/>
</dbReference>
<comment type="function">
    <text evidence="3">2-oxoglutarate-dependent dioxygenase essential for auxin catabolism and maintenance of auxin homeostasis in reproductive organs. Catalyzes the irreversible oxidation of indole-3-acetic acid (IAA) to the biologically inactive 2-oxoindole-3-acetic acid (OxIAA).</text>
</comment>
<keyword evidence="6" id="KW-0560">Oxidoreductase</keyword>
<dbReference type="InterPro" id="IPR005123">
    <property type="entry name" value="Oxoglu/Fe-dep_dioxygenase_dom"/>
</dbReference>
<name>A0ABD1ALS3_CARAN</name>
<dbReference type="InterPro" id="IPR026992">
    <property type="entry name" value="DIOX_N"/>
</dbReference>
<evidence type="ECO:0000256" key="7">
    <source>
        <dbReference type="SAM" id="SignalP"/>
    </source>
</evidence>
<keyword evidence="10" id="KW-1185">Reference proteome</keyword>
<keyword evidence="2 6" id="KW-0408">Iron</keyword>
<dbReference type="Pfam" id="PF14226">
    <property type="entry name" value="DIOX_N"/>
    <property type="match status" value="1"/>
</dbReference>
<dbReference type="GO" id="GO:0051213">
    <property type="term" value="F:dioxygenase activity"/>
    <property type="evidence" value="ECO:0007669"/>
    <property type="project" value="UniProtKB-KW"/>
</dbReference>
<evidence type="ECO:0000256" key="4">
    <source>
        <dbReference type="ARBA" id="ARBA00074102"/>
    </source>
</evidence>
<dbReference type="Pfam" id="PF03171">
    <property type="entry name" value="2OG-FeII_Oxy"/>
    <property type="match status" value="1"/>
</dbReference>
<dbReference type="InterPro" id="IPR027443">
    <property type="entry name" value="IPNS-like_sf"/>
</dbReference>
<protein>
    <recommendedName>
        <fullName evidence="4">2-oxoglutarate-dependent dioxygenase DAO</fullName>
    </recommendedName>
    <alternativeName>
        <fullName evidence="5">Protein DIOXYGENASE FOR AUXIN OXIDATION</fullName>
    </alternativeName>
</protein>
<proteinExistence type="inferred from homology"/>
<accession>A0ABD1ALS3</accession>
<dbReference type="PROSITE" id="PS51471">
    <property type="entry name" value="FE2OG_OXY"/>
    <property type="match status" value="1"/>
</dbReference>
<evidence type="ECO:0000256" key="1">
    <source>
        <dbReference type="ARBA" id="ARBA00022723"/>
    </source>
</evidence>
<sequence>MSLSTSLSRRILFFIRLYVLHANSLLALEREYFSYQQRTYHNGESSGLILIIDLSEDSDKFLNQKLREAGEKWGCFMVINHGLSLSLMAEMKKTVRDLHERPCEVKRRNTDVLLGSGYKPRSELNPLYESFGLFDMSSPQDVNNFCDQLEATTDQRDIMLKYAKATDGLARDLSRRLAESYGVVDTHFYRGWPSQFRINKYHFNTETIGKSGVILHTDPGFLTILQGDEDVRGLEAMDKTSGSFFPINTLPSTFLVNLGDMATIWSNGRLYNMKHRVNCIDPKVRFSVSSFLLGPMDRDLEAPAELVDDEHPRLYKPISDGGLRKIRLSMNLHDGESLKFITIKDVNAVPKID</sequence>
<feature type="signal peptide" evidence="7">
    <location>
        <begin position="1"/>
        <end position="22"/>
    </location>
</feature>